<dbReference type="InterPro" id="IPR046521">
    <property type="entry name" value="DUF6698"/>
</dbReference>
<proteinExistence type="predicted"/>
<protein>
    <submittedName>
        <fullName evidence="2">Uncharacterized protein</fullName>
    </submittedName>
</protein>
<sequence>MARTKSSAPRITNPVSVSGATRLSKGKSRAPAPPPPKKGRLSKRPAPSDYESEEDVPPRKYRIKAVSASPSPEPESDVERAHPQDGTSGTSHAPRRTRSESLPLHDVEPAEDDIEEEEDYGYGDHEGDDEEDEDELPEPLYDTETAARVAQNLVDALAEAKDNQRCLQPFKKAARVIPRLINPFLSIGSSIECGLRIDPDLTFEEQNFAGIKNMTESLCWEIKSFYDRISEMCPALVKAMDLFANDPAAFESLCKYMDKNANAARRDDCSRIRHHVLIYIDDIPSTLEKDERGWHNRQTARLLCPQDQLEEFDADWLRFANEVMSGVREIDENDLPSFLWDQTATDPNNPYAGLCRGPLLLKAMLP</sequence>
<comment type="caution">
    <text evidence="2">The sequence shown here is derived from an EMBL/GenBank/DDBJ whole genome shotgun (WGS) entry which is preliminary data.</text>
</comment>
<reference evidence="2 3" key="1">
    <citation type="submission" date="2022-09" db="EMBL/GenBank/DDBJ databases">
        <authorList>
            <person name="Palmer J.M."/>
        </authorList>
    </citation>
    <scope>NUCLEOTIDE SEQUENCE [LARGE SCALE GENOMIC DNA]</scope>
    <source>
        <strain evidence="2 3">DSM 7382</strain>
    </source>
</reference>
<evidence type="ECO:0000313" key="3">
    <source>
        <dbReference type="Proteomes" id="UP001385951"/>
    </source>
</evidence>
<feature type="compositionally biased region" description="Polar residues" evidence="1">
    <location>
        <begin position="1"/>
        <end position="21"/>
    </location>
</feature>
<feature type="compositionally biased region" description="Acidic residues" evidence="1">
    <location>
        <begin position="109"/>
        <end position="136"/>
    </location>
</feature>
<dbReference type="Pfam" id="PF20414">
    <property type="entry name" value="DUF6698"/>
    <property type="match status" value="1"/>
</dbReference>
<feature type="compositionally biased region" description="Basic and acidic residues" evidence="1">
    <location>
        <begin position="97"/>
        <end position="108"/>
    </location>
</feature>
<evidence type="ECO:0000256" key="1">
    <source>
        <dbReference type="SAM" id="MobiDB-lite"/>
    </source>
</evidence>
<keyword evidence="3" id="KW-1185">Reference proteome</keyword>
<organism evidence="2 3">
    <name type="scientific">Cerrena zonata</name>
    <dbReference type="NCBI Taxonomy" id="2478898"/>
    <lineage>
        <taxon>Eukaryota</taxon>
        <taxon>Fungi</taxon>
        <taxon>Dikarya</taxon>
        <taxon>Basidiomycota</taxon>
        <taxon>Agaricomycotina</taxon>
        <taxon>Agaricomycetes</taxon>
        <taxon>Polyporales</taxon>
        <taxon>Cerrenaceae</taxon>
        <taxon>Cerrena</taxon>
    </lineage>
</organism>
<dbReference type="Proteomes" id="UP001385951">
    <property type="component" value="Unassembled WGS sequence"/>
</dbReference>
<dbReference type="AlphaFoldDB" id="A0AAW0FWB7"/>
<name>A0AAW0FWB7_9APHY</name>
<dbReference type="EMBL" id="JASBNA010000038">
    <property type="protein sequence ID" value="KAK7681888.1"/>
    <property type="molecule type" value="Genomic_DNA"/>
</dbReference>
<gene>
    <name evidence="2" type="ORF">QCA50_014850</name>
</gene>
<evidence type="ECO:0000313" key="2">
    <source>
        <dbReference type="EMBL" id="KAK7681888.1"/>
    </source>
</evidence>
<accession>A0AAW0FWB7</accession>
<feature type="region of interest" description="Disordered" evidence="1">
    <location>
        <begin position="1"/>
        <end position="136"/>
    </location>
</feature>